<evidence type="ECO:0000256" key="12">
    <source>
        <dbReference type="RuleBase" id="RU000532"/>
    </source>
</evidence>
<accession>A0A2H9N4X1</accession>
<dbReference type="GO" id="GO:0006094">
    <property type="term" value="P:gluconeogenesis"/>
    <property type="evidence" value="ECO:0007669"/>
    <property type="project" value="TreeGrafter"/>
</dbReference>
<dbReference type="EC" id="2.7.2.3" evidence="4 10"/>
<sequence>MRFPFPSKSYFRNKRVMVRVDFNVDSAHGKIIDDFRIQQTLPTIRAIQSQAKYVLLISHRGSFEKPCDDTLTLRPVARHLARLLRRTVFFFDGPLGSFGLLNTRIPKHAVVLLENIRHYRGERENSKQLAQQLAQHADCFINDAFGESHRKEASLVAITKLLPSFAGPLVQNEIAHLEALKANPAQPFVVILGGVKLKTKLPLIKDFVKSAKYILVGGGVANTLLQAQGLRIGNSVCDTEFMEQAKKLLRCQKIVMPIDWVIADAKKQKVIKTIATYVPNGYAIYDIGPKTRKLYASYIHKARTIFWNGTMGYIEKRMFGRGTQAVQQAVLLNKMARTVVGGGDTTPFLRKGNPKSKIQNPKLFISTGGGAMLAYVAGKKLPGIEALKNNKTAKQK</sequence>
<evidence type="ECO:0000256" key="11">
    <source>
        <dbReference type="PIRSR" id="PIRSR000724-2"/>
    </source>
</evidence>
<feature type="binding site" evidence="10 11">
    <location>
        <position position="315"/>
    </location>
    <ligand>
        <name>ATP</name>
        <dbReference type="ChEBI" id="CHEBI:30616"/>
    </ligand>
</feature>
<feature type="binding site" evidence="10">
    <location>
        <begin position="21"/>
        <end position="23"/>
    </location>
    <ligand>
        <name>substrate</name>
    </ligand>
</feature>
<dbReference type="InterPro" id="IPR015824">
    <property type="entry name" value="Phosphoglycerate_kinase_N"/>
</dbReference>
<feature type="binding site" evidence="10">
    <location>
        <position position="150"/>
    </location>
    <ligand>
        <name>substrate</name>
    </ligand>
</feature>
<evidence type="ECO:0000256" key="3">
    <source>
        <dbReference type="ARBA" id="ARBA00008982"/>
    </source>
</evidence>
<dbReference type="UniPathway" id="UPA00109">
    <property type="reaction ID" value="UER00185"/>
</dbReference>
<comment type="catalytic activity">
    <reaction evidence="1 10 12">
        <text>(2R)-3-phosphoglycerate + ATP = (2R)-3-phospho-glyceroyl phosphate + ADP</text>
        <dbReference type="Rhea" id="RHEA:14801"/>
        <dbReference type="ChEBI" id="CHEBI:30616"/>
        <dbReference type="ChEBI" id="CHEBI:57604"/>
        <dbReference type="ChEBI" id="CHEBI:58272"/>
        <dbReference type="ChEBI" id="CHEBI:456216"/>
        <dbReference type="EC" id="2.7.2.3"/>
    </reaction>
</comment>
<organism evidence="13 14">
    <name type="scientific">Candidatus Brennerbacteria bacterium CG_4_8_14_3_um_filter_43_14</name>
    <dbReference type="NCBI Taxonomy" id="1974521"/>
    <lineage>
        <taxon>Bacteria</taxon>
        <taxon>Candidatus Brenneribacteriota</taxon>
    </lineage>
</organism>
<dbReference type="GO" id="GO:0004618">
    <property type="term" value="F:phosphoglycerate kinase activity"/>
    <property type="evidence" value="ECO:0007669"/>
    <property type="project" value="UniProtKB-UniRule"/>
</dbReference>
<evidence type="ECO:0000256" key="4">
    <source>
        <dbReference type="ARBA" id="ARBA00013061"/>
    </source>
</evidence>
<feature type="binding site" evidence="10">
    <location>
        <position position="36"/>
    </location>
    <ligand>
        <name>substrate</name>
    </ligand>
</feature>
<comment type="subunit">
    <text evidence="10">Monomer.</text>
</comment>
<dbReference type="Pfam" id="PF00162">
    <property type="entry name" value="PGK"/>
    <property type="match status" value="1"/>
</dbReference>
<dbReference type="GO" id="GO:0005829">
    <property type="term" value="C:cytosol"/>
    <property type="evidence" value="ECO:0007669"/>
    <property type="project" value="TreeGrafter"/>
</dbReference>
<evidence type="ECO:0000256" key="9">
    <source>
        <dbReference type="ARBA" id="ARBA00023152"/>
    </source>
</evidence>
<keyword evidence="9 10" id="KW-0324">Glycolysis</keyword>
<feature type="binding site" evidence="10">
    <location>
        <position position="117"/>
    </location>
    <ligand>
        <name>substrate</name>
    </ligand>
</feature>
<dbReference type="SUPFAM" id="SSF53748">
    <property type="entry name" value="Phosphoglycerate kinase"/>
    <property type="match status" value="1"/>
</dbReference>
<evidence type="ECO:0000256" key="8">
    <source>
        <dbReference type="ARBA" id="ARBA00022840"/>
    </source>
</evidence>
<dbReference type="Gene3D" id="3.40.50.1260">
    <property type="entry name" value="Phosphoglycerate kinase, N-terminal domain"/>
    <property type="match status" value="2"/>
</dbReference>
<dbReference type="InterPro" id="IPR001576">
    <property type="entry name" value="Phosphoglycerate_kinase"/>
</dbReference>
<keyword evidence="7 10" id="KW-0418">Kinase</keyword>
<reference evidence="14" key="1">
    <citation type="submission" date="2017-09" db="EMBL/GenBank/DDBJ databases">
        <title>Depth-based differentiation of microbial function through sediment-hosted aquifers and enrichment of novel symbionts in the deep terrestrial subsurface.</title>
        <authorList>
            <person name="Probst A.J."/>
            <person name="Ladd B."/>
            <person name="Jarett J.K."/>
            <person name="Geller-Mcgrath D.E."/>
            <person name="Sieber C.M.K."/>
            <person name="Emerson J.B."/>
            <person name="Anantharaman K."/>
            <person name="Thomas B.C."/>
            <person name="Malmstrom R."/>
            <person name="Stieglmeier M."/>
            <person name="Klingl A."/>
            <person name="Woyke T."/>
            <person name="Ryan C.M."/>
            <person name="Banfield J.F."/>
        </authorList>
    </citation>
    <scope>NUCLEOTIDE SEQUENCE [LARGE SCALE GENOMIC DNA]</scope>
</reference>
<dbReference type="PRINTS" id="PR00477">
    <property type="entry name" value="PHGLYCKINASE"/>
</dbReference>
<evidence type="ECO:0000256" key="5">
    <source>
        <dbReference type="ARBA" id="ARBA00022679"/>
    </source>
</evidence>
<dbReference type="FunFam" id="3.40.50.1260:FF:000031">
    <property type="entry name" value="Phosphoglycerate kinase 1"/>
    <property type="match status" value="1"/>
</dbReference>
<keyword evidence="5 10" id="KW-0808">Transferase</keyword>
<evidence type="ECO:0000256" key="10">
    <source>
        <dbReference type="HAMAP-Rule" id="MF_00145"/>
    </source>
</evidence>
<dbReference type="GO" id="GO:0043531">
    <property type="term" value="F:ADP binding"/>
    <property type="evidence" value="ECO:0007669"/>
    <property type="project" value="TreeGrafter"/>
</dbReference>
<evidence type="ECO:0000256" key="2">
    <source>
        <dbReference type="ARBA" id="ARBA00004838"/>
    </source>
</evidence>
<comment type="caution">
    <text evidence="10">Lacks conserved residue(s) required for the propagation of feature annotation.</text>
</comment>
<gene>
    <name evidence="10 13" type="primary">pgk</name>
    <name evidence="13" type="ORF">COZ64_01655</name>
</gene>
<dbReference type="GO" id="GO:0006096">
    <property type="term" value="P:glycolytic process"/>
    <property type="evidence" value="ECO:0007669"/>
    <property type="project" value="UniProtKB-UniRule"/>
</dbReference>
<dbReference type="AlphaFoldDB" id="A0A2H9N4X1"/>
<dbReference type="PANTHER" id="PTHR11406">
    <property type="entry name" value="PHOSPHOGLYCERATE KINASE"/>
    <property type="match status" value="1"/>
</dbReference>
<dbReference type="InterPro" id="IPR036043">
    <property type="entry name" value="Phosphoglycerate_kinase_sf"/>
</dbReference>
<feature type="binding site" evidence="10 11">
    <location>
        <begin position="342"/>
        <end position="345"/>
    </location>
    <ligand>
        <name>ATP</name>
        <dbReference type="ChEBI" id="CHEBI:30616"/>
    </ligand>
</feature>
<keyword evidence="8 10" id="KW-0067">ATP-binding</keyword>
<dbReference type="PANTHER" id="PTHR11406:SF23">
    <property type="entry name" value="PHOSPHOGLYCERATE KINASE 1, CHLOROPLASTIC-RELATED"/>
    <property type="match status" value="1"/>
</dbReference>
<evidence type="ECO:0000256" key="1">
    <source>
        <dbReference type="ARBA" id="ARBA00000642"/>
    </source>
</evidence>
<dbReference type="GO" id="GO:0005524">
    <property type="term" value="F:ATP binding"/>
    <property type="evidence" value="ECO:0007669"/>
    <property type="project" value="UniProtKB-KW"/>
</dbReference>
<evidence type="ECO:0000256" key="7">
    <source>
        <dbReference type="ARBA" id="ARBA00022777"/>
    </source>
</evidence>
<keyword evidence="6 10" id="KW-0547">Nucleotide-binding</keyword>
<name>A0A2H9N4X1_9BACT</name>
<dbReference type="Proteomes" id="UP000236842">
    <property type="component" value="Unassembled WGS sequence"/>
</dbReference>
<proteinExistence type="inferred from homology"/>
<protein>
    <recommendedName>
        <fullName evidence="4 10">Phosphoglycerate kinase</fullName>
        <ecNumber evidence="4 10">2.7.2.3</ecNumber>
    </recommendedName>
</protein>
<evidence type="ECO:0000313" key="14">
    <source>
        <dbReference type="Proteomes" id="UP000236842"/>
    </source>
</evidence>
<evidence type="ECO:0000256" key="6">
    <source>
        <dbReference type="ARBA" id="ARBA00022741"/>
    </source>
</evidence>
<evidence type="ECO:0000313" key="13">
    <source>
        <dbReference type="EMBL" id="PIX28893.1"/>
    </source>
</evidence>
<dbReference type="EMBL" id="PFIJ01000031">
    <property type="protein sequence ID" value="PIX28893.1"/>
    <property type="molecule type" value="Genomic_DNA"/>
</dbReference>
<dbReference type="PIRSF" id="PIRSF000724">
    <property type="entry name" value="Pgk"/>
    <property type="match status" value="1"/>
</dbReference>
<dbReference type="HAMAP" id="MF_00145">
    <property type="entry name" value="Phosphoglyc_kinase"/>
    <property type="match status" value="1"/>
</dbReference>
<comment type="pathway">
    <text evidence="2 10">Carbohydrate degradation; glycolysis; pyruvate from D-glyceraldehyde 3-phosphate: step 2/5.</text>
</comment>
<comment type="caution">
    <text evidence="13">The sequence shown here is derived from an EMBL/GenBank/DDBJ whole genome shotgun (WGS) entry which is preliminary data.</text>
</comment>
<comment type="subcellular location">
    <subcellularLocation>
        <location evidence="10">Cytoplasm</location>
    </subcellularLocation>
</comment>
<comment type="similarity">
    <text evidence="3 10 12">Belongs to the phosphoglycerate kinase family.</text>
</comment>
<keyword evidence="10" id="KW-0963">Cytoplasm</keyword>
<feature type="binding site" evidence="10 11">
    <location>
        <position position="200"/>
    </location>
    <ligand>
        <name>ATP</name>
        <dbReference type="ChEBI" id="CHEBI:30616"/>
    </ligand>
</feature>